<evidence type="ECO:0000313" key="1">
    <source>
        <dbReference type="EMBL" id="SLN20611.1"/>
    </source>
</evidence>
<protein>
    <recommendedName>
        <fullName evidence="3">Glycosyl transferase family 8</fullName>
    </recommendedName>
</protein>
<dbReference type="OrthoDB" id="7684392at2"/>
<dbReference type="AlphaFoldDB" id="A0A1Y5RQY9"/>
<proteinExistence type="predicted"/>
<dbReference type="Proteomes" id="UP000193623">
    <property type="component" value="Unassembled WGS sequence"/>
</dbReference>
<organism evidence="1 2">
    <name type="scientific">Pseudooctadecabacter jejudonensis</name>
    <dbReference type="NCBI Taxonomy" id="1391910"/>
    <lineage>
        <taxon>Bacteria</taxon>
        <taxon>Pseudomonadati</taxon>
        <taxon>Pseudomonadota</taxon>
        <taxon>Alphaproteobacteria</taxon>
        <taxon>Rhodobacterales</taxon>
        <taxon>Paracoccaceae</taxon>
        <taxon>Pseudooctadecabacter</taxon>
    </lineage>
</organism>
<reference evidence="1 2" key="1">
    <citation type="submission" date="2017-03" db="EMBL/GenBank/DDBJ databases">
        <authorList>
            <person name="Afonso C.L."/>
            <person name="Miller P.J."/>
            <person name="Scott M.A."/>
            <person name="Spackman E."/>
            <person name="Goraichik I."/>
            <person name="Dimitrov K.M."/>
            <person name="Suarez D.L."/>
            <person name="Swayne D.E."/>
        </authorList>
    </citation>
    <scope>NUCLEOTIDE SEQUENCE [LARGE SCALE GENOMIC DNA]</scope>
    <source>
        <strain evidence="1 2">CECT 8397</strain>
    </source>
</reference>
<accession>A0A1Y5RQY9</accession>
<dbReference type="RefSeq" id="WP_085863196.1">
    <property type="nucleotide sequence ID" value="NZ_FWFT01000001.1"/>
</dbReference>
<gene>
    <name evidence="1" type="ORF">PSJ8397_00773</name>
</gene>
<sequence length="332" mass="37410">MAKPKTGADFDIVAVAQAGRLQYEAILLAASLRANAPDFAGTLYIAEPQPGPLWSKNPTMRDEIKAALQDFGAVILPFENVAFGESYPHGNKIEALCAMPAGRDFLFLDTDTLILGDLGGLTTDFSAPSASMRRTGTWPEEELYWPGYAATWKSLYDRFGLEFESTLDLDQPDEYWERYLYFNAGWVTGHDAPTFGARWRDWAVDIRDNRPEELVLQSLDPWLDQVSLPLVIHSFGGGRPGPDLAGLDGDLTCHYRMLPLLYAREADAVVAALEAVSAPNKVKKWLKQYDPFKRMIYQGRGAKVRALFDQDDLPPRERQIRNTIKREGFWMR</sequence>
<evidence type="ECO:0000313" key="2">
    <source>
        <dbReference type="Proteomes" id="UP000193623"/>
    </source>
</evidence>
<name>A0A1Y5RQY9_9RHOB</name>
<keyword evidence="2" id="KW-1185">Reference proteome</keyword>
<dbReference type="EMBL" id="FWFT01000001">
    <property type="protein sequence ID" value="SLN20611.1"/>
    <property type="molecule type" value="Genomic_DNA"/>
</dbReference>
<evidence type="ECO:0008006" key="3">
    <source>
        <dbReference type="Google" id="ProtNLM"/>
    </source>
</evidence>